<evidence type="ECO:0000256" key="1">
    <source>
        <dbReference type="ARBA" id="ARBA00008857"/>
    </source>
</evidence>
<dbReference type="InterPro" id="IPR011010">
    <property type="entry name" value="DNA_brk_join_enz"/>
</dbReference>
<comment type="similarity">
    <text evidence="1">Belongs to the 'phage' integrase family.</text>
</comment>
<dbReference type="PANTHER" id="PTHR30349:SF64">
    <property type="entry name" value="PROPHAGE INTEGRASE INTD-RELATED"/>
    <property type="match status" value="1"/>
</dbReference>
<accession>A0ABV9JVN9</accession>
<dbReference type="PROSITE" id="PS51900">
    <property type="entry name" value="CB"/>
    <property type="match status" value="1"/>
</dbReference>
<feature type="domain" description="Core-binding (CB)" evidence="7">
    <location>
        <begin position="66"/>
        <end position="148"/>
    </location>
</feature>
<dbReference type="Pfam" id="PF14657">
    <property type="entry name" value="Arm-DNA-bind_4"/>
    <property type="match status" value="1"/>
</dbReference>
<evidence type="ECO:0000259" key="7">
    <source>
        <dbReference type="PROSITE" id="PS51900"/>
    </source>
</evidence>
<keyword evidence="3 5" id="KW-0238">DNA-binding</keyword>
<dbReference type="RefSeq" id="WP_379542235.1">
    <property type="nucleotide sequence ID" value="NZ_JBHSFT010000008.1"/>
</dbReference>
<evidence type="ECO:0000256" key="2">
    <source>
        <dbReference type="ARBA" id="ARBA00022908"/>
    </source>
</evidence>
<evidence type="ECO:0000256" key="3">
    <source>
        <dbReference type="ARBA" id="ARBA00023125"/>
    </source>
</evidence>
<dbReference type="PANTHER" id="PTHR30349">
    <property type="entry name" value="PHAGE INTEGRASE-RELATED"/>
    <property type="match status" value="1"/>
</dbReference>
<evidence type="ECO:0000259" key="6">
    <source>
        <dbReference type="PROSITE" id="PS51898"/>
    </source>
</evidence>
<dbReference type="InterPro" id="IPR028259">
    <property type="entry name" value="AP2-like_int_N"/>
</dbReference>
<evidence type="ECO:0000313" key="9">
    <source>
        <dbReference type="Proteomes" id="UP001595988"/>
    </source>
</evidence>
<dbReference type="EMBL" id="JBHSFT010000008">
    <property type="protein sequence ID" value="MFC4661688.1"/>
    <property type="molecule type" value="Genomic_DNA"/>
</dbReference>
<evidence type="ECO:0000256" key="4">
    <source>
        <dbReference type="ARBA" id="ARBA00023172"/>
    </source>
</evidence>
<evidence type="ECO:0000313" key="8">
    <source>
        <dbReference type="EMBL" id="MFC4661688.1"/>
    </source>
</evidence>
<dbReference type="SUPFAM" id="SSF56349">
    <property type="entry name" value="DNA breaking-rejoining enzymes"/>
    <property type="match status" value="1"/>
</dbReference>
<dbReference type="Pfam" id="PF00589">
    <property type="entry name" value="Phage_integrase"/>
    <property type="match status" value="1"/>
</dbReference>
<dbReference type="InterPro" id="IPR013762">
    <property type="entry name" value="Integrase-like_cat_sf"/>
</dbReference>
<dbReference type="InterPro" id="IPR044068">
    <property type="entry name" value="CB"/>
</dbReference>
<dbReference type="Pfam" id="PF14659">
    <property type="entry name" value="Phage_int_SAM_3"/>
    <property type="match status" value="1"/>
</dbReference>
<dbReference type="InterPro" id="IPR002104">
    <property type="entry name" value="Integrase_catalytic"/>
</dbReference>
<name>A0ABV9JVN9_9BACI</name>
<dbReference type="PROSITE" id="PS51898">
    <property type="entry name" value="TYR_RECOMBINASE"/>
    <property type="match status" value="1"/>
</dbReference>
<dbReference type="Gene3D" id="1.10.150.130">
    <property type="match status" value="1"/>
</dbReference>
<feature type="domain" description="Tyr recombinase" evidence="6">
    <location>
        <begin position="178"/>
        <end position="389"/>
    </location>
</feature>
<keyword evidence="4" id="KW-0233">DNA recombination</keyword>
<sequence>MASFKKYKTKSGEKWLFKLRTVHDPITGKKKQTTRRGFDTKPEAERAARELLNDLDLGKTVYDNPITFNEFAMKWLDIYEKERSVKPGTRRIRQHEINNLNTHFENIRMIDITWNVYQEALHDLQEKFAYQTVHGIHTTGKMIFKKAMQLEVIKKNPTEYAYLTRKKKTVEELETTAYLPKYMEKGQLAYFLLTANSEGLDLDFEVFLTLAYSGLRVGEMCALKETDLINENGHYFLKITKTYYNPKNNIIDYQILTPKTESSVRTIDIDNRVVKALKEVIELNHQLKNEVGEEYHDENFIFVNRNENYGYPIYPKLIDSRMKRILKKTKELNQELSPHTLRHTHTSLLAEAGVPLERIMERLGHSDDKTTTNIYLHTTEEVRKRDSEKFGSLMNNLLDF</sequence>
<keyword evidence="9" id="KW-1185">Reference proteome</keyword>
<reference evidence="9" key="1">
    <citation type="journal article" date="2019" name="Int. J. Syst. Evol. Microbiol.">
        <title>The Global Catalogue of Microorganisms (GCM) 10K type strain sequencing project: providing services to taxonomists for standard genome sequencing and annotation.</title>
        <authorList>
            <consortium name="The Broad Institute Genomics Platform"/>
            <consortium name="The Broad Institute Genome Sequencing Center for Infectious Disease"/>
            <person name="Wu L."/>
            <person name="Ma J."/>
        </authorList>
    </citation>
    <scope>NUCLEOTIDE SEQUENCE [LARGE SCALE GENOMIC DNA]</scope>
    <source>
        <strain evidence="9">CCUG 37257</strain>
    </source>
</reference>
<comment type="caution">
    <text evidence="8">The sequence shown here is derived from an EMBL/GenBank/DDBJ whole genome shotgun (WGS) entry which is preliminary data.</text>
</comment>
<gene>
    <name evidence="8" type="ORF">ACFO3P_05600</name>
</gene>
<organism evidence="8 9">
    <name type="scientific">Oceanobacillus aidingensis</name>
    <dbReference type="NCBI Taxonomy" id="645964"/>
    <lineage>
        <taxon>Bacteria</taxon>
        <taxon>Bacillati</taxon>
        <taxon>Bacillota</taxon>
        <taxon>Bacilli</taxon>
        <taxon>Bacillales</taxon>
        <taxon>Bacillaceae</taxon>
        <taxon>Oceanobacillus</taxon>
    </lineage>
</organism>
<dbReference type="InterPro" id="IPR010998">
    <property type="entry name" value="Integrase_recombinase_N"/>
</dbReference>
<dbReference type="Gene3D" id="1.10.443.10">
    <property type="entry name" value="Intergrase catalytic core"/>
    <property type="match status" value="1"/>
</dbReference>
<keyword evidence="2" id="KW-0229">DNA integration</keyword>
<evidence type="ECO:0000256" key="5">
    <source>
        <dbReference type="PROSITE-ProRule" id="PRU01248"/>
    </source>
</evidence>
<dbReference type="InterPro" id="IPR004107">
    <property type="entry name" value="Integrase_SAM-like_N"/>
</dbReference>
<dbReference type="InterPro" id="IPR050090">
    <property type="entry name" value="Tyrosine_recombinase_XerCD"/>
</dbReference>
<proteinExistence type="inferred from homology"/>
<dbReference type="CDD" id="cd01189">
    <property type="entry name" value="INT_ICEBs1_C_like"/>
    <property type="match status" value="1"/>
</dbReference>
<dbReference type="Proteomes" id="UP001595988">
    <property type="component" value="Unassembled WGS sequence"/>
</dbReference>
<protein>
    <submittedName>
        <fullName evidence="8">Tyrosine-type recombinase/integrase</fullName>
    </submittedName>
</protein>